<feature type="domain" description="Nucleoporin Nup54 alpha-helical" evidence="5">
    <location>
        <begin position="230"/>
        <end position="293"/>
    </location>
</feature>
<dbReference type="Pfam" id="PF13874">
    <property type="entry name" value="Nup54"/>
    <property type="match status" value="1"/>
</dbReference>
<protein>
    <submittedName>
        <fullName evidence="6">Nup54 domain-containing protein</fullName>
    </submittedName>
</protein>
<organism evidence="6">
    <name type="scientific">Anisakis simplex</name>
    <name type="common">Herring worm</name>
    <dbReference type="NCBI Taxonomy" id="6269"/>
    <lineage>
        <taxon>Eukaryota</taxon>
        <taxon>Metazoa</taxon>
        <taxon>Ecdysozoa</taxon>
        <taxon>Nematoda</taxon>
        <taxon>Chromadorea</taxon>
        <taxon>Rhabditida</taxon>
        <taxon>Spirurina</taxon>
        <taxon>Ascaridomorpha</taxon>
        <taxon>Ascaridoidea</taxon>
        <taxon>Anisakidae</taxon>
        <taxon>Anisakis</taxon>
        <taxon>Anisakis simplex complex</taxon>
    </lineage>
</organism>
<dbReference type="GO" id="GO:0036228">
    <property type="term" value="P:protein localization to nuclear inner membrane"/>
    <property type="evidence" value="ECO:0007669"/>
    <property type="project" value="TreeGrafter"/>
</dbReference>
<keyword evidence="4" id="KW-0175">Coiled coil</keyword>
<feature type="coiled-coil region" evidence="4">
    <location>
        <begin position="274"/>
        <end position="301"/>
    </location>
</feature>
<dbReference type="AlphaFoldDB" id="A0A0M3K1X1"/>
<keyword evidence="3" id="KW-0539">Nucleus</keyword>
<dbReference type="GO" id="GO:0017056">
    <property type="term" value="F:structural constituent of nuclear pore"/>
    <property type="evidence" value="ECO:0007669"/>
    <property type="project" value="TreeGrafter"/>
</dbReference>
<dbReference type="InterPro" id="IPR025712">
    <property type="entry name" value="Nup54_alpha-helical_dom"/>
</dbReference>
<reference evidence="6" key="1">
    <citation type="submission" date="2017-02" db="UniProtKB">
        <authorList>
            <consortium name="WormBaseParasite"/>
        </authorList>
    </citation>
    <scope>IDENTIFICATION</scope>
</reference>
<name>A0A0M3K1X1_ANISI</name>
<proteinExistence type="predicted"/>
<sequence length="403" mass="44266">LGTLGSTTGFGAAKPGGLFGSASTATASATQPQTTTLPTLQEVIQNSDNLVRSLTAPDLYGDGRDALVAKLNQLLAACGVGNGFFKNDQQPVTYNIDGPFHRFKAVGYNRRSEYEDSDGIVSIMMCVPFDQLSSSTQRQKLIDALNVILGNNTNVRARLEAIRPMPDNTTTEVLIYVNEKGKGRVSSKQLSAYFKQPAQAAQLKSQLCVSDVVPRYSMDAARLKIFLETPPTGFDAELWKQAVKDNPDPERLVPYPIRGFEQLRKRQDLQNAEGKLAERAIEELRRRVVEVRNDITKYSTQNSIHSIAVDSGEEQLESRLEALDAALDAPNQIKSRVSNLMAILRDKSDALKTASDGEAIVLKDEEVTQIRKYLSRCQQALESIVSVVRSNKSDVSVIVSSIE</sequence>
<evidence type="ECO:0000256" key="1">
    <source>
        <dbReference type="ARBA" id="ARBA00004123"/>
    </source>
</evidence>
<dbReference type="PANTHER" id="PTHR13000">
    <property type="entry name" value="NUCLEOPORIN P54"/>
    <property type="match status" value="1"/>
</dbReference>
<evidence type="ECO:0000256" key="2">
    <source>
        <dbReference type="ARBA" id="ARBA00022448"/>
    </source>
</evidence>
<evidence type="ECO:0000256" key="4">
    <source>
        <dbReference type="SAM" id="Coils"/>
    </source>
</evidence>
<comment type="subcellular location">
    <subcellularLocation>
        <location evidence="1">Nucleus</location>
    </subcellularLocation>
</comment>
<dbReference type="WBParaSite" id="ASIM_0001488301-mRNA-1">
    <property type="protein sequence ID" value="ASIM_0001488301-mRNA-1"/>
    <property type="gene ID" value="ASIM_0001488301"/>
</dbReference>
<evidence type="ECO:0000259" key="5">
    <source>
        <dbReference type="Pfam" id="PF13874"/>
    </source>
</evidence>
<dbReference type="PANTHER" id="PTHR13000:SF0">
    <property type="entry name" value="NUCLEOPORIN P54"/>
    <property type="match status" value="1"/>
</dbReference>
<accession>A0A0M3K1X1</accession>
<dbReference type="InterPro" id="IPR024864">
    <property type="entry name" value="Nup54/Nup57/Nup44"/>
</dbReference>
<dbReference type="GO" id="GO:0006607">
    <property type="term" value="P:NLS-bearing protein import into nucleus"/>
    <property type="evidence" value="ECO:0007669"/>
    <property type="project" value="TreeGrafter"/>
</dbReference>
<keyword evidence="2" id="KW-0813">Transport</keyword>
<evidence type="ECO:0000256" key="3">
    <source>
        <dbReference type="ARBA" id="ARBA00023242"/>
    </source>
</evidence>
<dbReference type="GO" id="GO:0006999">
    <property type="term" value="P:nuclear pore organization"/>
    <property type="evidence" value="ECO:0007669"/>
    <property type="project" value="TreeGrafter"/>
</dbReference>
<dbReference type="GO" id="GO:0044613">
    <property type="term" value="C:nuclear pore central transport channel"/>
    <property type="evidence" value="ECO:0007669"/>
    <property type="project" value="TreeGrafter"/>
</dbReference>
<evidence type="ECO:0000313" key="6">
    <source>
        <dbReference type="WBParaSite" id="ASIM_0001488301-mRNA-1"/>
    </source>
</evidence>